<proteinExistence type="predicted"/>
<gene>
    <name evidence="6" type="primary">asnC_1</name>
    <name evidence="6" type="ORF">EHYA_00698</name>
</gene>
<dbReference type="PANTHER" id="PTHR30154">
    <property type="entry name" value="LEUCINE-RESPONSIVE REGULATORY PROTEIN"/>
    <property type="match status" value="1"/>
</dbReference>
<keyword evidence="2" id="KW-0238">DNA-binding</keyword>
<keyword evidence="3" id="KW-0804">Transcription</keyword>
<feature type="domain" description="Transcription regulator AsnC/Lrp ligand binding" evidence="4">
    <location>
        <begin position="249"/>
        <end position="311"/>
    </location>
</feature>
<dbReference type="Pfam" id="PF01037">
    <property type="entry name" value="AsnC_trans_reg"/>
    <property type="match status" value="1"/>
</dbReference>
<evidence type="ECO:0000256" key="3">
    <source>
        <dbReference type="ARBA" id="ARBA00023163"/>
    </source>
</evidence>
<dbReference type="SMART" id="SM00344">
    <property type="entry name" value="HTH_ASNC"/>
    <property type="match status" value="2"/>
</dbReference>
<evidence type="ECO:0000259" key="4">
    <source>
        <dbReference type="Pfam" id="PF01037"/>
    </source>
</evidence>
<dbReference type="SUPFAM" id="SSF46785">
    <property type="entry name" value="Winged helix' DNA-binding domain"/>
    <property type="match status" value="1"/>
</dbReference>
<dbReference type="InterPro" id="IPR036388">
    <property type="entry name" value="WH-like_DNA-bd_sf"/>
</dbReference>
<keyword evidence="1" id="KW-0805">Transcription regulation</keyword>
<dbReference type="SUPFAM" id="SSF54909">
    <property type="entry name" value="Dimeric alpha+beta barrel"/>
    <property type="match status" value="2"/>
</dbReference>
<dbReference type="Proteomes" id="UP000286931">
    <property type="component" value="Unassembled WGS sequence"/>
</dbReference>
<dbReference type="PRINTS" id="PR00033">
    <property type="entry name" value="HTHASNC"/>
</dbReference>
<dbReference type="PANTHER" id="PTHR30154:SF34">
    <property type="entry name" value="TRANSCRIPTIONAL REGULATOR AZLB"/>
    <property type="match status" value="1"/>
</dbReference>
<dbReference type="InterPro" id="IPR011008">
    <property type="entry name" value="Dimeric_a/b-barrel"/>
</dbReference>
<evidence type="ECO:0000259" key="5">
    <source>
        <dbReference type="Pfam" id="PF13404"/>
    </source>
</evidence>
<evidence type="ECO:0000313" key="7">
    <source>
        <dbReference type="Proteomes" id="UP000286931"/>
    </source>
</evidence>
<evidence type="ECO:0000256" key="1">
    <source>
        <dbReference type="ARBA" id="ARBA00023015"/>
    </source>
</evidence>
<dbReference type="OrthoDB" id="4050641at2"/>
<dbReference type="AlphaFoldDB" id="A0A401YEP2"/>
<dbReference type="InterPro" id="IPR036390">
    <property type="entry name" value="WH_DNA-bd_sf"/>
</dbReference>
<dbReference type="InterPro" id="IPR000485">
    <property type="entry name" value="AsnC-type_HTH_dom"/>
</dbReference>
<dbReference type="Gene3D" id="3.30.70.920">
    <property type="match status" value="2"/>
</dbReference>
<reference evidence="6 7" key="1">
    <citation type="submission" date="2018-12" db="EMBL/GenBank/DDBJ databases">
        <title>Draft genome sequence of Embleya hyalina NBRC 13850T.</title>
        <authorList>
            <person name="Komaki H."/>
            <person name="Hosoyama A."/>
            <person name="Kimura A."/>
            <person name="Ichikawa N."/>
            <person name="Tamura T."/>
        </authorList>
    </citation>
    <scope>NUCLEOTIDE SEQUENCE [LARGE SCALE GENOMIC DNA]</scope>
    <source>
        <strain evidence="6 7">NBRC 13850</strain>
    </source>
</reference>
<keyword evidence="7" id="KW-1185">Reference proteome</keyword>
<dbReference type="EMBL" id="BIFH01000013">
    <property type="protein sequence ID" value="GCD93055.1"/>
    <property type="molecule type" value="Genomic_DNA"/>
</dbReference>
<dbReference type="InterPro" id="IPR019887">
    <property type="entry name" value="Tscrpt_reg_AsnC/Lrp_C"/>
</dbReference>
<feature type="domain" description="HTH asnC-type" evidence="5">
    <location>
        <begin position="10"/>
        <end position="50"/>
    </location>
</feature>
<dbReference type="RefSeq" id="WP_126635337.1">
    <property type="nucleotide sequence ID" value="NZ_BIFH01000013.1"/>
</dbReference>
<dbReference type="Pfam" id="PF13404">
    <property type="entry name" value="HTH_AsnC-type"/>
    <property type="match status" value="2"/>
</dbReference>
<sequence length="340" mass="37286">MRTDIEAGVLDETDLALVDALQINPRASWTKLADVLGPAPITLARRWRRLVDDGAAWVSVAHGDARARGAIVEWACAPGTETALASHLARLPHVGTVGITSGEYQVFANIVAPSLAATTRVLLNGLPLPPYVIRMRSHVFGGLFGGMTWRLGVLNRAQAERIRETLGPPPREMRPFGPRDRALFLALGHDGRRTYTDLAEELDTTPNAVRRRLGRLRRNGDIVYRCDVARALAGWHTTALLWLAVPDIDLRTVGHRMASRPETRMCAAVAGPSNLAVIVDLRSFDHLEEVLVRIATAFPGVVVTDRRLVLRPVKIHGRLVDETGRCIEVIPPDPWAATPD</sequence>
<evidence type="ECO:0000256" key="2">
    <source>
        <dbReference type="ARBA" id="ARBA00023125"/>
    </source>
</evidence>
<dbReference type="InterPro" id="IPR019888">
    <property type="entry name" value="Tscrpt_reg_AsnC-like"/>
</dbReference>
<organism evidence="6 7">
    <name type="scientific">Embleya hyalina</name>
    <dbReference type="NCBI Taxonomy" id="516124"/>
    <lineage>
        <taxon>Bacteria</taxon>
        <taxon>Bacillati</taxon>
        <taxon>Actinomycetota</taxon>
        <taxon>Actinomycetes</taxon>
        <taxon>Kitasatosporales</taxon>
        <taxon>Streptomycetaceae</taxon>
        <taxon>Embleya</taxon>
    </lineage>
</organism>
<dbReference type="GO" id="GO:0005829">
    <property type="term" value="C:cytosol"/>
    <property type="evidence" value="ECO:0007669"/>
    <property type="project" value="TreeGrafter"/>
</dbReference>
<evidence type="ECO:0000313" key="6">
    <source>
        <dbReference type="EMBL" id="GCD93055.1"/>
    </source>
</evidence>
<accession>A0A401YEP2</accession>
<feature type="domain" description="HTH asnC-type" evidence="5">
    <location>
        <begin position="180"/>
        <end position="217"/>
    </location>
</feature>
<name>A0A401YEP2_9ACTN</name>
<dbReference type="Gene3D" id="1.10.10.10">
    <property type="entry name" value="Winged helix-like DNA-binding domain superfamily/Winged helix DNA-binding domain"/>
    <property type="match status" value="2"/>
</dbReference>
<protein>
    <submittedName>
        <fullName evidence="6">AsnC family transcriptional regulator</fullName>
    </submittedName>
</protein>
<dbReference type="GO" id="GO:0043565">
    <property type="term" value="F:sequence-specific DNA binding"/>
    <property type="evidence" value="ECO:0007669"/>
    <property type="project" value="InterPro"/>
</dbReference>
<comment type="caution">
    <text evidence="6">The sequence shown here is derived from an EMBL/GenBank/DDBJ whole genome shotgun (WGS) entry which is preliminary data.</text>
</comment>
<dbReference type="GO" id="GO:0043200">
    <property type="term" value="P:response to amino acid"/>
    <property type="evidence" value="ECO:0007669"/>
    <property type="project" value="TreeGrafter"/>
</dbReference>